<dbReference type="GO" id="GO:0005829">
    <property type="term" value="C:cytosol"/>
    <property type="evidence" value="ECO:0007669"/>
    <property type="project" value="TreeGrafter"/>
</dbReference>
<protein>
    <recommendedName>
        <fullName evidence="3">HipA-like C-terminal domain-containing protein</fullName>
    </recommendedName>
</protein>
<comment type="caution">
    <text evidence="4">The sequence shown here is derived from an EMBL/GenBank/DDBJ whole genome shotgun (WGS) entry which is preliminary data.</text>
</comment>
<proteinExistence type="predicted"/>
<dbReference type="InterPro" id="IPR012893">
    <property type="entry name" value="HipA-like_C"/>
</dbReference>
<dbReference type="GO" id="GO:0004674">
    <property type="term" value="F:protein serine/threonine kinase activity"/>
    <property type="evidence" value="ECO:0007669"/>
    <property type="project" value="TreeGrafter"/>
</dbReference>
<organism evidence="4">
    <name type="scientific">bioreactor metagenome</name>
    <dbReference type="NCBI Taxonomy" id="1076179"/>
    <lineage>
        <taxon>unclassified sequences</taxon>
        <taxon>metagenomes</taxon>
        <taxon>ecological metagenomes</taxon>
    </lineage>
</organism>
<dbReference type="PANTHER" id="PTHR37419:SF1">
    <property type="entry name" value="SERINE_THREONINE-PROTEIN KINASE TOXIN HIPA"/>
    <property type="match status" value="1"/>
</dbReference>
<gene>
    <name evidence="4" type="ORF">SDC9_40654</name>
</gene>
<dbReference type="Gene3D" id="1.10.1070.20">
    <property type="match status" value="1"/>
</dbReference>
<dbReference type="PANTHER" id="PTHR37419">
    <property type="entry name" value="SERINE/THREONINE-PROTEIN KINASE TOXIN HIPA"/>
    <property type="match status" value="1"/>
</dbReference>
<dbReference type="Pfam" id="PF07804">
    <property type="entry name" value="HipA_C"/>
    <property type="match status" value="1"/>
</dbReference>
<keyword evidence="1" id="KW-0808">Transferase</keyword>
<evidence type="ECO:0000259" key="3">
    <source>
        <dbReference type="Pfam" id="PF07804"/>
    </source>
</evidence>
<evidence type="ECO:0000256" key="2">
    <source>
        <dbReference type="ARBA" id="ARBA00022777"/>
    </source>
</evidence>
<evidence type="ECO:0000313" key="4">
    <source>
        <dbReference type="EMBL" id="MPL94500.1"/>
    </source>
</evidence>
<dbReference type="InterPro" id="IPR052028">
    <property type="entry name" value="HipA_Ser/Thr_kinase"/>
</dbReference>
<accession>A0A644VTF3</accession>
<evidence type="ECO:0000256" key="1">
    <source>
        <dbReference type="ARBA" id="ARBA00022679"/>
    </source>
</evidence>
<dbReference type="EMBL" id="VSSQ01000430">
    <property type="protein sequence ID" value="MPL94500.1"/>
    <property type="molecule type" value="Genomic_DNA"/>
</dbReference>
<dbReference type="AlphaFoldDB" id="A0A644VTF3"/>
<feature type="domain" description="HipA-like C-terminal" evidence="3">
    <location>
        <begin position="56"/>
        <end position="291"/>
    </location>
</feature>
<reference evidence="4" key="1">
    <citation type="submission" date="2019-08" db="EMBL/GenBank/DDBJ databases">
        <authorList>
            <person name="Kucharzyk K."/>
            <person name="Murdoch R.W."/>
            <person name="Higgins S."/>
            <person name="Loffler F."/>
        </authorList>
    </citation>
    <scope>NUCLEOTIDE SEQUENCE</scope>
</reference>
<name>A0A644VTF3_9ZZZZ</name>
<keyword evidence="2" id="KW-0418">Kinase</keyword>
<sequence>MFEIKNCPGTLAPNHTTYSTTALRRLFGGKKVSPFMELLYDNEDTTEEIVENIKRISISGVQEKLSAVIRKGKICLTPEGEQGLYIIKPAPSNKSLRFRNQIPANEHLTMQIARQVFSIETGENGLLFFQDNTPAYIIRRFDIAPDGTKIKQEDFASLLGKTSLTYGGSFKYTGSYEDIATCIKRYVAAWQAEMAKFFKLVVFNYLFCNSDAHLKNFSLQQTPDGDYRLSPAYDLLNASLHVKDSNFALEDGLSPNLVKSDVYSRTGHPCKEDFETFGKLIGLNEVQIQKALHSFTGSDEQLKQLVSNSYLDERSKRMYLRSYEERVSRFNQVNKNT</sequence>